<reference evidence="1 2" key="1">
    <citation type="submission" date="2015-11" db="EMBL/GenBank/DDBJ databases">
        <title>Draft genome sequence of Paramesorhizobium deserti A-3-E, a strain highly resistant to diverse beta-lactam antibiotics.</title>
        <authorList>
            <person name="Lv R."/>
            <person name="Yang X."/>
            <person name="Fang N."/>
            <person name="Guo J."/>
            <person name="Luo X."/>
            <person name="Peng F."/>
            <person name="Yang R."/>
            <person name="Cui Y."/>
            <person name="Fang C."/>
            <person name="Song Y."/>
        </authorList>
    </citation>
    <scope>NUCLEOTIDE SEQUENCE [LARGE SCALE GENOMIC DNA]</scope>
    <source>
        <strain evidence="1 2">A-3-E</strain>
    </source>
</reference>
<dbReference type="STRING" id="1494590.ATN84_20335"/>
<dbReference type="InterPro" id="IPR011990">
    <property type="entry name" value="TPR-like_helical_dom_sf"/>
</dbReference>
<dbReference type="Proteomes" id="UP000070107">
    <property type="component" value="Unassembled WGS sequence"/>
</dbReference>
<dbReference type="AlphaFoldDB" id="A0A135HPB1"/>
<name>A0A135HPB1_9HYPH</name>
<comment type="caution">
    <text evidence="1">The sequence shown here is derived from an EMBL/GenBank/DDBJ whole genome shotgun (WGS) entry which is preliminary data.</text>
</comment>
<proteinExistence type="predicted"/>
<dbReference type="OrthoDB" id="8114896at2"/>
<protein>
    <submittedName>
        <fullName evidence="1">Type III secretion protein</fullName>
    </submittedName>
</protein>
<gene>
    <name evidence="1" type="ORF">ATN84_20335</name>
</gene>
<keyword evidence="2" id="KW-1185">Reference proteome</keyword>
<organism evidence="1 2">
    <name type="scientific">Paramesorhizobium deserti</name>
    <dbReference type="NCBI Taxonomy" id="1494590"/>
    <lineage>
        <taxon>Bacteria</taxon>
        <taxon>Pseudomonadati</taxon>
        <taxon>Pseudomonadota</taxon>
        <taxon>Alphaproteobacteria</taxon>
        <taxon>Hyphomicrobiales</taxon>
        <taxon>Phyllobacteriaceae</taxon>
        <taxon>Paramesorhizobium</taxon>
    </lineage>
</organism>
<accession>A0A135HPB1</accession>
<sequence length="111" mass="12205">MTVDTRQSAEFLHGLGYLYCRGGNRDRGLVFLLLATRIAPEDTGILRTLATVFLETGAADRALSAIERISEIEGEDTADLQLLKSRALWLNGENARAHLTFLDCLKNRAAA</sequence>
<dbReference type="SUPFAM" id="SSF48452">
    <property type="entry name" value="TPR-like"/>
    <property type="match status" value="1"/>
</dbReference>
<evidence type="ECO:0000313" key="1">
    <source>
        <dbReference type="EMBL" id="KXF75039.1"/>
    </source>
</evidence>
<evidence type="ECO:0000313" key="2">
    <source>
        <dbReference type="Proteomes" id="UP000070107"/>
    </source>
</evidence>
<dbReference type="Gene3D" id="1.25.40.10">
    <property type="entry name" value="Tetratricopeptide repeat domain"/>
    <property type="match status" value="1"/>
</dbReference>
<dbReference type="RefSeq" id="WP_068884819.1">
    <property type="nucleotide sequence ID" value="NZ_LNTU01000039.1"/>
</dbReference>
<dbReference type="EMBL" id="LNTU01000039">
    <property type="protein sequence ID" value="KXF75039.1"/>
    <property type="molecule type" value="Genomic_DNA"/>
</dbReference>